<evidence type="ECO:0008006" key="3">
    <source>
        <dbReference type="Google" id="ProtNLM"/>
    </source>
</evidence>
<dbReference type="SUPFAM" id="SSF54909">
    <property type="entry name" value="Dimeric alpha+beta barrel"/>
    <property type="match status" value="1"/>
</dbReference>
<protein>
    <recommendedName>
        <fullName evidence="3">Antibiotic biosynthesis monooxygenase</fullName>
    </recommendedName>
</protein>
<name>A0A4R5YIV9_KOCRO</name>
<evidence type="ECO:0000313" key="1">
    <source>
        <dbReference type="EMBL" id="TDL44378.1"/>
    </source>
</evidence>
<reference evidence="1 2" key="1">
    <citation type="submission" date="2019-03" db="EMBL/GenBank/DDBJ databases">
        <title>Genome Sequencing and Assembly of Various Microbes Isolated from Partially Reclaimed Soil and Acid Mine Drainage (AMD) Site.</title>
        <authorList>
            <person name="Steinbock B."/>
            <person name="Bechtold R."/>
            <person name="Sevigny J.L."/>
            <person name="Thomas D."/>
            <person name="Cuthill L.R."/>
            <person name="Aveiro Johannsen E.J."/>
            <person name="Thomas K."/>
            <person name="Ghosh A."/>
        </authorList>
    </citation>
    <scope>NUCLEOTIDE SEQUENCE [LARGE SCALE GENOMIC DNA]</scope>
    <source>
        <strain evidence="1 2">S-A3</strain>
    </source>
</reference>
<dbReference type="InterPro" id="IPR011008">
    <property type="entry name" value="Dimeric_a/b-barrel"/>
</dbReference>
<sequence length="99" mass="11639">MMAFVQLIEYTTSRPEEVAEVVAEWERASQGNRTARRVLLTQDRQDPSRYYEIVSFDSYESAMENSELPQTQEYAGRMRELMDGEPVFHDLDVVEDREL</sequence>
<dbReference type="EMBL" id="SMZT01000002">
    <property type="protein sequence ID" value="TDL44378.1"/>
    <property type="molecule type" value="Genomic_DNA"/>
</dbReference>
<dbReference type="Gene3D" id="3.30.70.100">
    <property type="match status" value="1"/>
</dbReference>
<accession>A0A4R5YIV9</accession>
<dbReference type="AlphaFoldDB" id="A0A4R5YIV9"/>
<gene>
    <name evidence="1" type="ORF">E2R59_04625</name>
</gene>
<organism evidence="1 2">
    <name type="scientific">Kocuria rosea</name>
    <name type="common">Deinococcus erythromyxa</name>
    <name type="synonym">Micrococcus rubens</name>
    <dbReference type="NCBI Taxonomy" id="1275"/>
    <lineage>
        <taxon>Bacteria</taxon>
        <taxon>Bacillati</taxon>
        <taxon>Actinomycetota</taxon>
        <taxon>Actinomycetes</taxon>
        <taxon>Micrococcales</taxon>
        <taxon>Micrococcaceae</taxon>
        <taxon>Kocuria</taxon>
    </lineage>
</organism>
<comment type="caution">
    <text evidence="1">The sequence shown here is derived from an EMBL/GenBank/DDBJ whole genome shotgun (WGS) entry which is preliminary data.</text>
</comment>
<evidence type="ECO:0000313" key="2">
    <source>
        <dbReference type="Proteomes" id="UP000295163"/>
    </source>
</evidence>
<proteinExistence type="predicted"/>
<dbReference type="Proteomes" id="UP000295163">
    <property type="component" value="Unassembled WGS sequence"/>
</dbReference>
<dbReference type="RefSeq" id="WP_133409485.1">
    <property type="nucleotide sequence ID" value="NZ_SMZT01000002.1"/>
</dbReference>
<dbReference type="GeneID" id="64346688"/>